<comment type="caution">
    <text evidence="1">The sequence shown here is derived from an EMBL/GenBank/DDBJ whole genome shotgun (WGS) entry which is preliminary data.</text>
</comment>
<gene>
    <name evidence="1" type="ORF">GCM10007175_21050</name>
</gene>
<accession>A0ABQ2CH99</accession>
<proteinExistence type="predicted"/>
<dbReference type="Proteomes" id="UP000658754">
    <property type="component" value="Unassembled WGS sequence"/>
</dbReference>
<dbReference type="EMBL" id="BMKV01000003">
    <property type="protein sequence ID" value="GGI83491.1"/>
    <property type="molecule type" value="Genomic_DNA"/>
</dbReference>
<evidence type="ECO:0000313" key="2">
    <source>
        <dbReference type="Proteomes" id="UP000658754"/>
    </source>
</evidence>
<organism evidence="1 2">
    <name type="scientific">Pseudarthrobacter scleromae</name>
    <dbReference type="NCBI Taxonomy" id="158897"/>
    <lineage>
        <taxon>Bacteria</taxon>
        <taxon>Bacillati</taxon>
        <taxon>Actinomycetota</taxon>
        <taxon>Actinomycetes</taxon>
        <taxon>Micrococcales</taxon>
        <taxon>Micrococcaceae</taxon>
        <taxon>Pseudarthrobacter</taxon>
    </lineage>
</organism>
<protein>
    <submittedName>
        <fullName evidence="1">Uncharacterized protein</fullName>
    </submittedName>
</protein>
<reference evidence="2" key="1">
    <citation type="journal article" date="2019" name="Int. J. Syst. Evol. Microbiol.">
        <title>The Global Catalogue of Microorganisms (GCM) 10K type strain sequencing project: providing services to taxonomists for standard genome sequencing and annotation.</title>
        <authorList>
            <consortium name="The Broad Institute Genomics Platform"/>
            <consortium name="The Broad Institute Genome Sequencing Center for Infectious Disease"/>
            <person name="Wu L."/>
            <person name="Ma J."/>
        </authorList>
    </citation>
    <scope>NUCLEOTIDE SEQUENCE [LARGE SCALE GENOMIC DNA]</scope>
    <source>
        <strain evidence="2">CGMCC 1.3601</strain>
    </source>
</reference>
<sequence length="173" mass="18551">MERATQQPGAFPHSDQAVARRAAAGRAGGTIIIDRQPHVLGVTHDSDGYPRRVAGVPSRIRDRLLGQAVERGPDHGAEIVELTGQLHVDPRPSLGLTGKPSEVSNARARREVHPGDGLGLANQILSMLMMVAVGWGCDCEGNREGCAQRTGRTFFVPGGLSADFWSLRGQFRP</sequence>
<keyword evidence="2" id="KW-1185">Reference proteome</keyword>
<evidence type="ECO:0000313" key="1">
    <source>
        <dbReference type="EMBL" id="GGI83491.1"/>
    </source>
</evidence>
<name>A0ABQ2CH99_9MICC</name>